<dbReference type="PRINTS" id="PR00149">
    <property type="entry name" value="FUMRATELYASE"/>
</dbReference>
<dbReference type="InterPro" id="IPR022761">
    <property type="entry name" value="Fumarate_lyase_N"/>
</dbReference>
<comment type="caution">
    <text evidence="5">The sequence shown here is derived from an EMBL/GenBank/DDBJ whole genome shotgun (WGS) entry which is preliminary data.</text>
</comment>
<dbReference type="SUPFAM" id="SSF48557">
    <property type="entry name" value="L-aspartase-like"/>
    <property type="match status" value="1"/>
</dbReference>
<feature type="domain" description="Adenylosuccinate lyase C-terminal" evidence="4">
    <location>
        <begin position="367"/>
        <end position="453"/>
    </location>
</feature>
<evidence type="ECO:0000256" key="3">
    <source>
        <dbReference type="RuleBase" id="RU361172"/>
    </source>
</evidence>
<dbReference type="Gene3D" id="1.10.40.30">
    <property type="entry name" value="Fumarase/aspartase (C-terminal domain)"/>
    <property type="match status" value="1"/>
</dbReference>
<proteinExistence type="inferred from homology"/>
<evidence type="ECO:0000313" key="5">
    <source>
        <dbReference type="EMBL" id="GAA4461636.1"/>
    </source>
</evidence>
<dbReference type="NCBIfam" id="TIGR00928">
    <property type="entry name" value="purB"/>
    <property type="match status" value="1"/>
</dbReference>
<comment type="similarity">
    <text evidence="3">Belongs to the lyase 1 family. Adenylosuccinate lyase subfamily.</text>
</comment>
<dbReference type="PANTHER" id="PTHR43172">
    <property type="entry name" value="ADENYLOSUCCINATE LYASE"/>
    <property type="match status" value="1"/>
</dbReference>
<dbReference type="GO" id="GO:0016829">
    <property type="term" value="F:lyase activity"/>
    <property type="evidence" value="ECO:0007669"/>
    <property type="project" value="UniProtKB-KW"/>
</dbReference>
<dbReference type="Pfam" id="PF10397">
    <property type="entry name" value="ADSL_C"/>
    <property type="match status" value="1"/>
</dbReference>
<accession>A0ABP8N5E2</accession>
<dbReference type="Pfam" id="PF00206">
    <property type="entry name" value="Lyase_1"/>
    <property type="match status" value="1"/>
</dbReference>
<dbReference type="PANTHER" id="PTHR43172:SF1">
    <property type="entry name" value="ADENYLOSUCCINATE LYASE"/>
    <property type="match status" value="1"/>
</dbReference>
<dbReference type="PROSITE" id="PS00163">
    <property type="entry name" value="FUMARATE_LYASES"/>
    <property type="match status" value="1"/>
</dbReference>
<dbReference type="EC" id="4.3.2.2" evidence="2 3"/>
<dbReference type="InterPro" id="IPR020557">
    <property type="entry name" value="Fumarate_lyase_CS"/>
</dbReference>
<evidence type="ECO:0000313" key="6">
    <source>
        <dbReference type="Proteomes" id="UP001500840"/>
    </source>
</evidence>
<organism evidence="5 6">
    <name type="scientific">Novipirellula rosea</name>
    <dbReference type="NCBI Taxonomy" id="1031540"/>
    <lineage>
        <taxon>Bacteria</taxon>
        <taxon>Pseudomonadati</taxon>
        <taxon>Planctomycetota</taxon>
        <taxon>Planctomycetia</taxon>
        <taxon>Pirellulales</taxon>
        <taxon>Pirellulaceae</taxon>
        <taxon>Novipirellula</taxon>
    </lineage>
</organism>
<evidence type="ECO:0000256" key="2">
    <source>
        <dbReference type="NCBIfam" id="TIGR00928"/>
    </source>
</evidence>
<dbReference type="InterPro" id="IPR019468">
    <property type="entry name" value="AdenyloSucc_lyase_C"/>
</dbReference>
<sequence length="475" mass="51936">MSTDLPNILASRYASEAMVKIWSPANKVVLERELWIAVLEAQKDLGVHVPDGVIQAYRSVIHNVDLFAIDARERVTKHDVKARIEEFNELAGHEHIHKGMTSRDLTENVEQLQIRSALNLVRDRIVTALSLVAERAAEYSELAIAGRSHNVPAQVTTVGKRFANIAEELLVAYDRIDNLLVRYPLRGIKGPVGTQQDMLDLFQGDAGKLDQLDSRIAKSLGFESCFDSVGQVYPRSLDFDVISALTQLSSAPANFARTLRLMAGAELATEGFKPGQVGSSAMPHKMNARSAERIDGFNVILRGYLTMVGGLLGDQWNEGDVSCSVVRRVAIPDAFLAIDGQLETFLTVLVDYGAYPAVIDRELRRYLPFLATTKILVAAVKAGVGRETAHEAIKEHAVSAALAMRESGRDDNDLIERLAGDDRIPMDAEALNAAIGDPKQFIGNATTQVQNVISRIEAITSKNPEAASYRPGSIL</sequence>
<protein>
    <recommendedName>
        <fullName evidence="2 3">Adenylosuccinate lyase</fullName>
        <shortName evidence="3">ASL</shortName>
        <ecNumber evidence="2 3">4.3.2.2</ecNumber>
    </recommendedName>
    <alternativeName>
        <fullName evidence="3">Adenylosuccinase</fullName>
    </alternativeName>
</protein>
<reference evidence="6" key="1">
    <citation type="journal article" date="2019" name="Int. J. Syst. Evol. Microbiol.">
        <title>The Global Catalogue of Microorganisms (GCM) 10K type strain sequencing project: providing services to taxonomists for standard genome sequencing and annotation.</title>
        <authorList>
            <consortium name="The Broad Institute Genomics Platform"/>
            <consortium name="The Broad Institute Genome Sequencing Center for Infectious Disease"/>
            <person name="Wu L."/>
            <person name="Ma J."/>
        </authorList>
    </citation>
    <scope>NUCLEOTIDE SEQUENCE [LARGE SCALE GENOMIC DNA]</scope>
    <source>
        <strain evidence="6">JCM 17759</strain>
    </source>
</reference>
<comment type="catalytic activity">
    <reaction evidence="3">
        <text>(2S)-2-[5-amino-1-(5-phospho-beta-D-ribosyl)imidazole-4-carboxamido]succinate = 5-amino-1-(5-phospho-beta-D-ribosyl)imidazole-4-carboxamide + fumarate</text>
        <dbReference type="Rhea" id="RHEA:23920"/>
        <dbReference type="ChEBI" id="CHEBI:29806"/>
        <dbReference type="ChEBI" id="CHEBI:58443"/>
        <dbReference type="ChEBI" id="CHEBI:58475"/>
        <dbReference type="EC" id="4.3.2.2"/>
    </reaction>
</comment>
<dbReference type="EMBL" id="BAABGA010000054">
    <property type="protein sequence ID" value="GAA4461636.1"/>
    <property type="molecule type" value="Genomic_DNA"/>
</dbReference>
<keyword evidence="1 3" id="KW-0456">Lyase</keyword>
<keyword evidence="6" id="KW-1185">Reference proteome</keyword>
<keyword evidence="3" id="KW-0658">Purine biosynthesis</keyword>
<dbReference type="SMART" id="SM00998">
    <property type="entry name" value="ADSL_C"/>
    <property type="match status" value="1"/>
</dbReference>
<name>A0ABP8N5E2_9BACT</name>
<comment type="pathway">
    <text evidence="3">Purine metabolism; AMP biosynthesis via de novo pathway; AMP from IMP: step 2/2.</text>
</comment>
<dbReference type="InterPro" id="IPR008948">
    <property type="entry name" value="L-Aspartase-like"/>
</dbReference>
<evidence type="ECO:0000259" key="4">
    <source>
        <dbReference type="SMART" id="SM00998"/>
    </source>
</evidence>
<comment type="pathway">
    <text evidence="3">Purine metabolism; IMP biosynthesis via de novo pathway; 5-amino-1-(5-phospho-D-ribosyl)imidazole-4-carboxamide from 5-amino-1-(5-phospho-D-ribosyl)imidazole-4-carboxylate: step 2/2.</text>
</comment>
<comment type="catalytic activity">
    <reaction evidence="3">
        <text>N(6)-(1,2-dicarboxyethyl)-AMP = fumarate + AMP</text>
        <dbReference type="Rhea" id="RHEA:16853"/>
        <dbReference type="ChEBI" id="CHEBI:29806"/>
        <dbReference type="ChEBI" id="CHEBI:57567"/>
        <dbReference type="ChEBI" id="CHEBI:456215"/>
        <dbReference type="EC" id="4.3.2.2"/>
    </reaction>
</comment>
<dbReference type="Gene3D" id="1.10.275.60">
    <property type="match status" value="1"/>
</dbReference>
<dbReference type="Gene3D" id="1.20.200.10">
    <property type="entry name" value="Fumarase/aspartase (Central domain)"/>
    <property type="match status" value="1"/>
</dbReference>
<dbReference type="InterPro" id="IPR000362">
    <property type="entry name" value="Fumarate_lyase_fam"/>
</dbReference>
<dbReference type="InterPro" id="IPR004769">
    <property type="entry name" value="Pur_lyase"/>
</dbReference>
<gene>
    <name evidence="5" type="primary">purB</name>
    <name evidence="5" type="ORF">GCM10023156_44590</name>
</gene>
<dbReference type="RefSeq" id="WP_345325611.1">
    <property type="nucleotide sequence ID" value="NZ_BAABGA010000054.1"/>
</dbReference>
<evidence type="ECO:0000256" key="1">
    <source>
        <dbReference type="ARBA" id="ARBA00023239"/>
    </source>
</evidence>
<dbReference type="Proteomes" id="UP001500840">
    <property type="component" value="Unassembled WGS sequence"/>
</dbReference>